<evidence type="ECO:0000313" key="3">
    <source>
        <dbReference type="EMBL" id="GAA4068952.1"/>
    </source>
</evidence>
<dbReference type="Gene3D" id="3.40.50.300">
    <property type="entry name" value="P-loop containing nucleotide triphosphate hydrolases"/>
    <property type="match status" value="1"/>
</dbReference>
<dbReference type="InterPro" id="IPR027417">
    <property type="entry name" value="P-loop_NTPase"/>
</dbReference>
<protein>
    <submittedName>
        <fullName evidence="3">DUF2326 domain-containing protein</fullName>
    </submittedName>
</protein>
<dbReference type="EMBL" id="BAABDL010000071">
    <property type="protein sequence ID" value="GAA4068952.1"/>
    <property type="molecule type" value="Genomic_DNA"/>
</dbReference>
<name>A0ABP7VLH4_9BACI</name>
<gene>
    <name evidence="3" type="ORF">GCM10022410_13590</name>
</gene>
<dbReference type="SUPFAM" id="SSF52540">
    <property type="entry name" value="P-loop containing nucleoside triphosphate hydrolases"/>
    <property type="match status" value="1"/>
</dbReference>
<comment type="caution">
    <text evidence="3">The sequence shown here is derived from an EMBL/GenBank/DDBJ whole genome shotgun (WGS) entry which is preliminary data.</text>
</comment>
<dbReference type="InterPro" id="IPR018760">
    <property type="entry name" value="DUF2326"/>
</dbReference>
<keyword evidence="1" id="KW-0175">Coiled coil</keyword>
<organism evidence="3 4">
    <name type="scientific">Amphibacillus indicireducens</name>
    <dbReference type="NCBI Taxonomy" id="1076330"/>
    <lineage>
        <taxon>Bacteria</taxon>
        <taxon>Bacillati</taxon>
        <taxon>Bacillota</taxon>
        <taxon>Bacilli</taxon>
        <taxon>Bacillales</taxon>
        <taxon>Bacillaceae</taxon>
        <taxon>Amphibacillus</taxon>
    </lineage>
</organism>
<accession>A0ABP7VLH4</accession>
<feature type="coiled-coil region" evidence="1">
    <location>
        <begin position="176"/>
        <end position="267"/>
    </location>
</feature>
<evidence type="ECO:0000313" key="4">
    <source>
        <dbReference type="Proteomes" id="UP001501734"/>
    </source>
</evidence>
<reference evidence="4" key="1">
    <citation type="journal article" date="2019" name="Int. J. Syst. Evol. Microbiol.">
        <title>The Global Catalogue of Microorganisms (GCM) 10K type strain sequencing project: providing services to taxonomists for standard genome sequencing and annotation.</title>
        <authorList>
            <consortium name="The Broad Institute Genomics Platform"/>
            <consortium name="The Broad Institute Genome Sequencing Center for Infectious Disease"/>
            <person name="Wu L."/>
            <person name="Ma J."/>
        </authorList>
    </citation>
    <scope>NUCLEOTIDE SEQUENCE [LARGE SCALE GENOMIC DNA]</scope>
    <source>
        <strain evidence="4">JCM 17250</strain>
    </source>
</reference>
<evidence type="ECO:0000256" key="1">
    <source>
        <dbReference type="SAM" id="Coils"/>
    </source>
</evidence>
<proteinExistence type="predicted"/>
<sequence>MQLIKVSSNKTSFKTVHFNKSGLNFIVAKQKDAENKEVGRTYNGVGKSLLIKIIHFCLGASKKSYKTFCNQLPGWEFTLEFEAQGRNYVAKRATEYPNKIILDGEPLTLAKFNKKMAEVSFNLPDDVSYLSFRSLLPSFIRSNKKSYVSFYDTSGAHQSYQKMIYNAFLLGLDVFLAQEKQQLRKEYNRIKDFETNFKKDELLRDFFFGQKDVELTIDDLNDKIAKLEMNLAEFKIADDYHMVQKEADNVENELFELNNKIILLKNQIRSIDNSLKIKPSEGNLEDIKKIYGEVNVHFSDSVTKTLSDLESFYEKLISNRNRRLLEQKNKIKAEIKDKASSAEKMQKSFDQLMKYLGEHEALDVFVTMSERLSDLKSKRDNLKKYQTLQKEYKEKLREIEKVQIEQSEVTDKYLESMKPEIEEIRRYFRSLVKRFYPNSVAGLKIENNSGDNQERFIIEAKVESDNSDGINNVKIFCYDLTILFKGQNHNVNFVFHDSRLFDGIDERQKGEMMKVLFEEFSNTDHQYIASVNQNQLNEIKSVLGDELYKSIIEDNTVLTLTDEDPSEKLLGIQVDIEEN</sequence>
<keyword evidence="4" id="KW-1185">Reference proteome</keyword>
<dbReference type="Proteomes" id="UP001501734">
    <property type="component" value="Unassembled WGS sequence"/>
</dbReference>
<feature type="coiled-coil region" evidence="1">
    <location>
        <begin position="375"/>
        <end position="405"/>
    </location>
</feature>
<dbReference type="Pfam" id="PF10088">
    <property type="entry name" value="DUF2326"/>
    <property type="match status" value="1"/>
</dbReference>
<evidence type="ECO:0000259" key="2">
    <source>
        <dbReference type="Pfam" id="PF10088"/>
    </source>
</evidence>
<feature type="domain" description="DUF2326" evidence="2">
    <location>
        <begin position="432"/>
        <end position="573"/>
    </location>
</feature>
<dbReference type="RefSeq" id="WP_344911593.1">
    <property type="nucleotide sequence ID" value="NZ_BAABDL010000071.1"/>
</dbReference>